<reference evidence="1" key="1">
    <citation type="journal article" date="2013" name="Nat. Commun.">
        <title>Whole-genome sequencing of Oryza brachyantha reveals mechanisms underlying Oryza genome evolution.</title>
        <authorList>
            <person name="Chen J."/>
            <person name="Huang Q."/>
            <person name="Gao D."/>
            <person name="Wang J."/>
            <person name="Lang Y."/>
            <person name="Liu T."/>
            <person name="Li B."/>
            <person name="Bai Z."/>
            <person name="Luis Goicoechea J."/>
            <person name="Liang C."/>
            <person name="Chen C."/>
            <person name="Zhang W."/>
            <person name="Sun S."/>
            <person name="Liao Y."/>
            <person name="Zhang X."/>
            <person name="Yang L."/>
            <person name="Song C."/>
            <person name="Wang M."/>
            <person name="Shi J."/>
            <person name="Liu G."/>
            <person name="Liu J."/>
            <person name="Zhou H."/>
            <person name="Zhou W."/>
            <person name="Yu Q."/>
            <person name="An N."/>
            <person name="Chen Y."/>
            <person name="Cai Q."/>
            <person name="Wang B."/>
            <person name="Liu B."/>
            <person name="Min J."/>
            <person name="Huang Y."/>
            <person name="Wu H."/>
            <person name="Li Z."/>
            <person name="Zhang Y."/>
            <person name="Yin Y."/>
            <person name="Song W."/>
            <person name="Jiang J."/>
            <person name="Jackson S.A."/>
            <person name="Wing R.A."/>
            <person name="Wang J."/>
            <person name="Chen M."/>
        </authorList>
    </citation>
    <scope>NUCLEOTIDE SEQUENCE [LARGE SCALE GENOMIC DNA]</scope>
    <source>
        <strain evidence="1">cv. IRGC 101232</strain>
    </source>
</reference>
<keyword evidence="2" id="KW-1185">Reference proteome</keyword>
<dbReference type="Gramene" id="OB04G22520.1">
    <property type="protein sequence ID" value="OB04G22520.1"/>
    <property type="gene ID" value="OB04G22520"/>
</dbReference>
<dbReference type="EnsemblPlants" id="OB04G22520.1">
    <property type="protein sequence ID" value="OB04G22520.1"/>
    <property type="gene ID" value="OB04G22520"/>
</dbReference>
<evidence type="ECO:0000313" key="2">
    <source>
        <dbReference type="Proteomes" id="UP000006038"/>
    </source>
</evidence>
<accession>J3LYM7</accession>
<protein>
    <submittedName>
        <fullName evidence="1">Uncharacterized protein</fullName>
    </submittedName>
</protein>
<name>J3LYM7_ORYBR</name>
<evidence type="ECO:0000313" key="1">
    <source>
        <dbReference type="EnsemblPlants" id="OB04G22520.1"/>
    </source>
</evidence>
<dbReference type="HOGENOM" id="CLU_2816516_0_0_1"/>
<sequence length="67" mass="7670">MVALHWCKRQSLHILVRTLSLLLDMRTNSFCNALAKENTEANEIFFARGKQDFMSLITGILFRLANG</sequence>
<organism evidence="1">
    <name type="scientific">Oryza brachyantha</name>
    <name type="common">malo sina</name>
    <dbReference type="NCBI Taxonomy" id="4533"/>
    <lineage>
        <taxon>Eukaryota</taxon>
        <taxon>Viridiplantae</taxon>
        <taxon>Streptophyta</taxon>
        <taxon>Embryophyta</taxon>
        <taxon>Tracheophyta</taxon>
        <taxon>Spermatophyta</taxon>
        <taxon>Magnoliopsida</taxon>
        <taxon>Liliopsida</taxon>
        <taxon>Poales</taxon>
        <taxon>Poaceae</taxon>
        <taxon>BOP clade</taxon>
        <taxon>Oryzoideae</taxon>
        <taxon>Oryzeae</taxon>
        <taxon>Oryzinae</taxon>
        <taxon>Oryza</taxon>
    </lineage>
</organism>
<dbReference type="AlphaFoldDB" id="J3LYM7"/>
<reference evidence="1" key="2">
    <citation type="submission" date="2013-04" db="UniProtKB">
        <authorList>
            <consortium name="EnsemblPlants"/>
        </authorList>
    </citation>
    <scope>IDENTIFICATION</scope>
</reference>
<dbReference type="Proteomes" id="UP000006038">
    <property type="component" value="Chromosome 4"/>
</dbReference>
<proteinExistence type="predicted"/>